<name>A0ABQ6F3T2_9VIBR</name>
<proteinExistence type="predicted"/>
<comment type="caution">
    <text evidence="1">The sequence shown here is derived from an EMBL/GenBank/DDBJ whole genome shotgun (WGS) entry which is preliminary data.</text>
</comment>
<evidence type="ECO:0000313" key="1">
    <source>
        <dbReference type="EMBL" id="GLT19881.1"/>
    </source>
</evidence>
<protein>
    <submittedName>
        <fullName evidence="1">Uncharacterized protein</fullName>
    </submittedName>
</protein>
<organism evidence="1 2">
    <name type="scientific">Vibrio zhanjiangensis</name>
    <dbReference type="NCBI Taxonomy" id="1046128"/>
    <lineage>
        <taxon>Bacteria</taxon>
        <taxon>Pseudomonadati</taxon>
        <taxon>Pseudomonadota</taxon>
        <taxon>Gammaproteobacteria</taxon>
        <taxon>Vibrionales</taxon>
        <taxon>Vibrionaceae</taxon>
        <taxon>Vibrio</taxon>
    </lineage>
</organism>
<gene>
    <name evidence="1" type="ORF">GCM10007938_36640</name>
</gene>
<accession>A0ABQ6F3T2</accession>
<dbReference type="RefSeq" id="WP_284193717.1">
    <property type="nucleotide sequence ID" value="NZ_BSPW01000084.1"/>
</dbReference>
<keyword evidence="2" id="KW-1185">Reference proteome</keyword>
<dbReference type="Proteomes" id="UP001157138">
    <property type="component" value="Unassembled WGS sequence"/>
</dbReference>
<reference evidence="2" key="1">
    <citation type="journal article" date="2019" name="Int. J. Syst. Evol. Microbiol.">
        <title>The Global Catalogue of Microorganisms (GCM) 10K type strain sequencing project: providing services to taxonomists for standard genome sequencing and annotation.</title>
        <authorList>
            <consortium name="The Broad Institute Genomics Platform"/>
            <consortium name="The Broad Institute Genome Sequencing Center for Infectious Disease"/>
            <person name="Wu L."/>
            <person name="Ma J."/>
        </authorList>
    </citation>
    <scope>NUCLEOTIDE SEQUENCE [LARGE SCALE GENOMIC DNA]</scope>
    <source>
        <strain evidence="2">NBRC 108723</strain>
    </source>
</reference>
<sequence>MSDDVTRVQNVKILNKSGTLPIDLVRMTAAFPVKYPREFVFFQALRCIGI</sequence>
<dbReference type="EMBL" id="BSPW01000084">
    <property type="protein sequence ID" value="GLT19881.1"/>
    <property type="molecule type" value="Genomic_DNA"/>
</dbReference>
<evidence type="ECO:0000313" key="2">
    <source>
        <dbReference type="Proteomes" id="UP001157138"/>
    </source>
</evidence>